<dbReference type="InterPro" id="IPR001697">
    <property type="entry name" value="Pyr_Knase"/>
</dbReference>
<evidence type="ECO:0000256" key="14">
    <source>
        <dbReference type="RuleBase" id="RU000504"/>
    </source>
</evidence>
<evidence type="ECO:0000256" key="3">
    <source>
        <dbReference type="ARBA" id="ARBA00008663"/>
    </source>
</evidence>
<evidence type="ECO:0000256" key="2">
    <source>
        <dbReference type="ARBA" id="ARBA00004997"/>
    </source>
</evidence>
<keyword evidence="10" id="KW-0067">ATP-binding</keyword>
<accession>A0A6V8SEA5</accession>
<evidence type="ECO:0000256" key="7">
    <source>
        <dbReference type="ARBA" id="ARBA00022723"/>
    </source>
</evidence>
<evidence type="ECO:0000256" key="10">
    <source>
        <dbReference type="ARBA" id="ARBA00022840"/>
    </source>
</evidence>
<dbReference type="GO" id="GO:0004743">
    <property type="term" value="F:pyruvate kinase activity"/>
    <property type="evidence" value="ECO:0007669"/>
    <property type="project" value="UniProtKB-EC"/>
</dbReference>
<evidence type="ECO:0000256" key="13">
    <source>
        <dbReference type="ARBA" id="ARBA00023317"/>
    </source>
</evidence>
<evidence type="ECO:0000313" key="17">
    <source>
        <dbReference type="Proteomes" id="UP000580568"/>
    </source>
</evidence>
<dbReference type="PANTHER" id="PTHR11817">
    <property type="entry name" value="PYRUVATE KINASE"/>
    <property type="match status" value="1"/>
</dbReference>
<evidence type="ECO:0000256" key="6">
    <source>
        <dbReference type="ARBA" id="ARBA00022679"/>
    </source>
</evidence>
<protein>
    <recommendedName>
        <fullName evidence="5 14">Pyruvate kinase</fullName>
        <ecNumber evidence="4 14">2.7.1.40</ecNumber>
    </recommendedName>
</protein>
<dbReference type="EC" id="2.7.1.40" evidence="4 14"/>
<evidence type="ECO:0000256" key="11">
    <source>
        <dbReference type="ARBA" id="ARBA00022842"/>
    </source>
</evidence>
<reference evidence="16 17" key="1">
    <citation type="submission" date="2020-07" db="EMBL/GenBank/DDBJ databases">
        <title>A new beta-1,3-glucan-decomposing anaerobic bacterium isolated from anoxic soil subjected to biological soil disinfestation.</title>
        <authorList>
            <person name="Ueki A."/>
            <person name="Tonouchi A."/>
        </authorList>
    </citation>
    <scope>NUCLEOTIDE SEQUENCE [LARGE SCALE GENOMIC DNA]</scope>
    <source>
        <strain evidence="16 17">TW1</strain>
    </source>
</reference>
<sequence length="345" mass="39426">MLTIATVGPKVKTQQEIKRLIEEGANGIRINFSHCDYENVKDIIRYIKDNFQTINIIGDIQGHKIRVGRCFREVRKTAKGEIVYFCSEDRYEEILKAWNGRKEVLIPLTIKEQDLLDSQMKTVFMKDGSMEYTVIGRKDSMLQCRVVCGGIVRAEKGCNLPGLNRQTRDISDKDLKDIKFCIENKVDTILYSYIYDEKDIVKFKSAISKINMEKGYEPRLWAKIETEKAVNNIKAISEKVDGVVLGRGDLLPETNIYKMALYQHNFIRAMKNSDKDVIIATHVLDSLKENYKPTVNEMNDIFYCIGGGVSGFMLTGETSVGRNPVNAVIVLKKAIDFYTKIFKKS</sequence>
<evidence type="ECO:0000256" key="1">
    <source>
        <dbReference type="ARBA" id="ARBA00001958"/>
    </source>
</evidence>
<keyword evidence="9 14" id="KW-0418">Kinase</keyword>
<gene>
    <name evidence="16" type="ORF">bsdtw1_01111</name>
</gene>
<keyword evidence="11 14" id="KW-0460">Magnesium</keyword>
<dbReference type="GO" id="GO:0000287">
    <property type="term" value="F:magnesium ion binding"/>
    <property type="evidence" value="ECO:0007669"/>
    <property type="project" value="InterPro"/>
</dbReference>
<keyword evidence="17" id="KW-1185">Reference proteome</keyword>
<dbReference type="InterPro" id="IPR015806">
    <property type="entry name" value="Pyrv_Knase_insert_dom_sf"/>
</dbReference>
<dbReference type="Pfam" id="PF00224">
    <property type="entry name" value="PK"/>
    <property type="match status" value="1"/>
</dbReference>
<dbReference type="SUPFAM" id="SSF51621">
    <property type="entry name" value="Phosphoenolpyruvate/pyruvate domain"/>
    <property type="match status" value="1"/>
</dbReference>
<dbReference type="AlphaFoldDB" id="A0A6V8SEA5"/>
<comment type="catalytic activity">
    <reaction evidence="14">
        <text>pyruvate + ATP = phosphoenolpyruvate + ADP + H(+)</text>
        <dbReference type="Rhea" id="RHEA:18157"/>
        <dbReference type="ChEBI" id="CHEBI:15361"/>
        <dbReference type="ChEBI" id="CHEBI:15378"/>
        <dbReference type="ChEBI" id="CHEBI:30616"/>
        <dbReference type="ChEBI" id="CHEBI:58702"/>
        <dbReference type="ChEBI" id="CHEBI:456216"/>
        <dbReference type="EC" id="2.7.1.40"/>
    </reaction>
</comment>
<evidence type="ECO:0000259" key="15">
    <source>
        <dbReference type="Pfam" id="PF00224"/>
    </source>
</evidence>
<keyword evidence="6 14" id="KW-0808">Transferase</keyword>
<evidence type="ECO:0000256" key="8">
    <source>
        <dbReference type="ARBA" id="ARBA00022741"/>
    </source>
</evidence>
<comment type="pathway">
    <text evidence="2 14">Carbohydrate degradation; glycolysis; pyruvate from D-glyceraldehyde 3-phosphate: step 5/5.</text>
</comment>
<keyword evidence="12 14" id="KW-0324">Glycolysis</keyword>
<dbReference type="SUPFAM" id="SSF50800">
    <property type="entry name" value="PK beta-barrel domain-like"/>
    <property type="match status" value="1"/>
</dbReference>
<dbReference type="GO" id="GO:0005524">
    <property type="term" value="F:ATP binding"/>
    <property type="evidence" value="ECO:0007669"/>
    <property type="project" value="UniProtKB-KW"/>
</dbReference>
<evidence type="ECO:0000313" key="16">
    <source>
        <dbReference type="EMBL" id="GFP75046.1"/>
    </source>
</evidence>
<keyword evidence="7" id="KW-0479">Metal-binding</keyword>
<proteinExistence type="inferred from homology"/>
<dbReference type="InterPro" id="IPR015813">
    <property type="entry name" value="Pyrv/PenolPyrv_kinase-like_dom"/>
</dbReference>
<comment type="caution">
    <text evidence="16">The sequence shown here is derived from an EMBL/GenBank/DDBJ whole genome shotgun (WGS) entry which is preliminary data.</text>
</comment>
<keyword evidence="13 16" id="KW-0670">Pyruvate</keyword>
<dbReference type="InterPro" id="IPR011037">
    <property type="entry name" value="Pyrv_Knase-like_insert_dom_sf"/>
</dbReference>
<comment type="cofactor">
    <cofactor evidence="1">
        <name>K(+)</name>
        <dbReference type="ChEBI" id="CHEBI:29103"/>
    </cofactor>
</comment>
<keyword evidence="8" id="KW-0547">Nucleotide-binding</keyword>
<dbReference type="PRINTS" id="PR01050">
    <property type="entry name" value="PYRUVTKNASE"/>
</dbReference>
<dbReference type="InterPro" id="IPR015793">
    <property type="entry name" value="Pyrv_Knase_brl"/>
</dbReference>
<dbReference type="RefSeq" id="WP_183276578.1">
    <property type="nucleotide sequence ID" value="NZ_BLZR01000001.1"/>
</dbReference>
<dbReference type="InterPro" id="IPR040442">
    <property type="entry name" value="Pyrv_kinase-like_dom_sf"/>
</dbReference>
<dbReference type="EMBL" id="BLZR01000001">
    <property type="protein sequence ID" value="GFP75046.1"/>
    <property type="molecule type" value="Genomic_DNA"/>
</dbReference>
<name>A0A6V8SEA5_9CLOT</name>
<dbReference type="GO" id="GO:0030955">
    <property type="term" value="F:potassium ion binding"/>
    <property type="evidence" value="ECO:0007669"/>
    <property type="project" value="InterPro"/>
</dbReference>
<evidence type="ECO:0000256" key="12">
    <source>
        <dbReference type="ARBA" id="ARBA00023152"/>
    </source>
</evidence>
<dbReference type="Gene3D" id="3.20.20.60">
    <property type="entry name" value="Phosphoenolpyruvate-binding domains"/>
    <property type="match status" value="1"/>
</dbReference>
<evidence type="ECO:0000256" key="9">
    <source>
        <dbReference type="ARBA" id="ARBA00022777"/>
    </source>
</evidence>
<evidence type="ECO:0000256" key="5">
    <source>
        <dbReference type="ARBA" id="ARBA00018587"/>
    </source>
</evidence>
<dbReference type="Proteomes" id="UP000580568">
    <property type="component" value="Unassembled WGS sequence"/>
</dbReference>
<dbReference type="UniPathway" id="UPA00109">
    <property type="reaction ID" value="UER00188"/>
</dbReference>
<organism evidence="16 17">
    <name type="scientific">Clostridium fungisolvens</name>
    <dbReference type="NCBI Taxonomy" id="1604897"/>
    <lineage>
        <taxon>Bacteria</taxon>
        <taxon>Bacillati</taxon>
        <taxon>Bacillota</taxon>
        <taxon>Clostridia</taxon>
        <taxon>Eubacteriales</taxon>
        <taxon>Clostridiaceae</taxon>
        <taxon>Clostridium</taxon>
    </lineage>
</organism>
<dbReference type="Gene3D" id="2.40.33.10">
    <property type="entry name" value="PK beta-barrel domain-like"/>
    <property type="match status" value="1"/>
</dbReference>
<feature type="domain" description="Pyruvate kinase barrel" evidence="15">
    <location>
        <begin position="4"/>
        <end position="328"/>
    </location>
</feature>
<dbReference type="GO" id="GO:0016301">
    <property type="term" value="F:kinase activity"/>
    <property type="evidence" value="ECO:0007669"/>
    <property type="project" value="UniProtKB-KW"/>
</dbReference>
<comment type="similarity">
    <text evidence="3 14">Belongs to the pyruvate kinase family.</text>
</comment>
<evidence type="ECO:0000256" key="4">
    <source>
        <dbReference type="ARBA" id="ARBA00012142"/>
    </source>
</evidence>